<dbReference type="GO" id="GO:0004386">
    <property type="term" value="F:helicase activity"/>
    <property type="evidence" value="ECO:0007669"/>
    <property type="project" value="UniProtKB-KW"/>
</dbReference>
<dbReference type="Pfam" id="PF08482">
    <property type="entry name" value="HrpB_C"/>
    <property type="match status" value="1"/>
</dbReference>
<keyword evidence="4" id="KW-0067">ATP-binding</keyword>
<sequence>MSLELPDLPVCEILPELADTFTRHDRVVLQAPTGAGKTTLVPLYLLNHLNVSGKILMLEPRRLATSAAAMRMAELLGEPVGKTVGYRMQLENKVSKDTRIEVVTEGILTRMLQDDPELSDISMVIFDEFHERSLQADLGLSLSLQCQEYFRDQPLKLLIMSATLQTERLTSALKAPLVVSQGFSHPVEIFYRDQPLKDRSYFPLCQAICQSVVQAINEQEGSVLVFLPGAGEIRQVHSLLSEKVLPENIELLPLYGDMSLTDQRKVIQPPKAGQRKIVMATNIAETSLTIEGIRIVIDAGQVRKAVFDPSSGMTRLETRRTSQSSSDQRKGRAGRLEPGVCYRLWTASEQSRLASADAPEIEEADLAQLALELATWGASPDELFWLNAPPDRRYREATSLLESLGALSSTTAGSLTITDHGREMTRLGAHPRIAHMLIASADKGLLKEGSQLAAVLSERDLLRGQKGRSVDISDRIQLLTGESSGKSSHSVHKARQLSRQWFQKLRQRTESSNSNLNEPYSRLLIAAYPDRIAQRRGLSNQYLLASGQGVELDPTDPLIANEYLVIPNIGNVASHRNAKAFLASPVSLHILYDELSDLILEQQKVVWSADKERVVAVQQETLGALVLDEKRLSSPDPELIQTALIQGIINKGLNSLPWSKEAQQLRERMQFMERFQQARQSGWPEMNDQALLAELEQWLGPYLTNMTKLEQLKKLSLTSILQSRLDWSQQQLMETEAPERWQAPSGSRIRIDYSNPEEPKISLRLQELFGTLETPVIGFGQQPLTIEMLSPAQRPVQITRDLHSFWENTYQEVKKDLKGRYPKHYWPDNPLEAEATRFVRPRK</sequence>
<dbReference type="GO" id="GO:0016787">
    <property type="term" value="F:hydrolase activity"/>
    <property type="evidence" value="ECO:0007669"/>
    <property type="project" value="UniProtKB-KW"/>
</dbReference>
<dbReference type="OrthoDB" id="9805617at2"/>
<dbReference type="FunFam" id="3.40.50.300:FF:002125">
    <property type="entry name" value="ATP-dependent helicase HrpB"/>
    <property type="match status" value="1"/>
</dbReference>
<dbReference type="SMART" id="SM00847">
    <property type="entry name" value="HA2"/>
    <property type="match status" value="1"/>
</dbReference>
<evidence type="ECO:0000313" key="8">
    <source>
        <dbReference type="EMBL" id="KEQ19292.1"/>
    </source>
</evidence>
<evidence type="ECO:0000256" key="2">
    <source>
        <dbReference type="ARBA" id="ARBA00022801"/>
    </source>
</evidence>
<dbReference type="InterPro" id="IPR001650">
    <property type="entry name" value="Helicase_C-like"/>
</dbReference>
<dbReference type="Pfam" id="PF00270">
    <property type="entry name" value="DEAD"/>
    <property type="match status" value="1"/>
</dbReference>
<feature type="domain" description="Helicase ATP-binding" evidence="6">
    <location>
        <begin position="18"/>
        <end position="182"/>
    </location>
</feature>
<dbReference type="CDD" id="cd18791">
    <property type="entry name" value="SF2_C_RHA"/>
    <property type="match status" value="1"/>
</dbReference>
<keyword evidence="2" id="KW-0378">Hydrolase</keyword>
<dbReference type="GO" id="GO:0005524">
    <property type="term" value="F:ATP binding"/>
    <property type="evidence" value="ECO:0007669"/>
    <property type="project" value="UniProtKB-KW"/>
</dbReference>
<dbReference type="PIRSF" id="PIRSF005496">
    <property type="entry name" value="ATP_hel_hrpB"/>
    <property type="match status" value="1"/>
</dbReference>
<dbReference type="Gene3D" id="3.40.50.300">
    <property type="entry name" value="P-loop containing nucleotide triphosphate hydrolases"/>
    <property type="match status" value="2"/>
</dbReference>
<organism evidence="8 9">
    <name type="scientific">Endozoicomonas numazuensis</name>
    <dbReference type="NCBI Taxonomy" id="1137799"/>
    <lineage>
        <taxon>Bacteria</taxon>
        <taxon>Pseudomonadati</taxon>
        <taxon>Pseudomonadota</taxon>
        <taxon>Gammaproteobacteria</taxon>
        <taxon>Oceanospirillales</taxon>
        <taxon>Endozoicomonadaceae</taxon>
        <taxon>Endozoicomonas</taxon>
    </lineage>
</organism>
<reference evidence="8 9" key="1">
    <citation type="submission" date="2014-06" db="EMBL/GenBank/DDBJ databases">
        <title>Whole Genome Sequences of Three Symbiotic Endozoicomonas Bacteria.</title>
        <authorList>
            <person name="Neave M.J."/>
            <person name="Apprill A."/>
            <person name="Voolstra C.R."/>
        </authorList>
    </citation>
    <scope>NUCLEOTIDE SEQUENCE [LARGE SCALE GENOMIC DNA]</scope>
    <source>
        <strain evidence="8 9">DSM 25634</strain>
    </source>
</reference>
<dbReference type="PANTHER" id="PTHR43519">
    <property type="entry name" value="ATP-DEPENDENT RNA HELICASE HRPB"/>
    <property type="match status" value="1"/>
</dbReference>
<evidence type="ECO:0008006" key="10">
    <source>
        <dbReference type="Google" id="ProtNLM"/>
    </source>
</evidence>
<dbReference type="InterPro" id="IPR007502">
    <property type="entry name" value="Helicase-assoc_dom"/>
</dbReference>
<dbReference type="SMART" id="SM00490">
    <property type="entry name" value="HELICc"/>
    <property type="match status" value="1"/>
</dbReference>
<name>A0A081NLG9_9GAMM</name>
<dbReference type="PROSITE" id="PS51194">
    <property type="entry name" value="HELICASE_CTER"/>
    <property type="match status" value="1"/>
</dbReference>
<dbReference type="PROSITE" id="PS51192">
    <property type="entry name" value="HELICASE_ATP_BIND_1"/>
    <property type="match status" value="1"/>
</dbReference>
<evidence type="ECO:0000256" key="3">
    <source>
        <dbReference type="ARBA" id="ARBA00022806"/>
    </source>
</evidence>
<dbReference type="Gene3D" id="1.20.120.1080">
    <property type="match status" value="1"/>
</dbReference>
<comment type="caution">
    <text evidence="8">The sequence shown here is derived from an EMBL/GenBank/DDBJ whole genome shotgun (WGS) entry which is preliminary data.</text>
</comment>
<dbReference type="EMBL" id="JOKH01000001">
    <property type="protein sequence ID" value="KEQ19292.1"/>
    <property type="molecule type" value="Genomic_DNA"/>
</dbReference>
<feature type="domain" description="Helicase C-terminal" evidence="7">
    <location>
        <begin position="211"/>
        <end position="377"/>
    </location>
</feature>
<dbReference type="InterPro" id="IPR027417">
    <property type="entry name" value="P-loop_NTPase"/>
</dbReference>
<accession>A0A081NLG9</accession>
<evidence type="ECO:0000256" key="1">
    <source>
        <dbReference type="ARBA" id="ARBA00022741"/>
    </source>
</evidence>
<dbReference type="InterPro" id="IPR049614">
    <property type="entry name" value="HrpB_DEXH"/>
</dbReference>
<dbReference type="SUPFAM" id="SSF52540">
    <property type="entry name" value="P-loop containing nucleoside triphosphate hydrolases"/>
    <property type="match status" value="1"/>
</dbReference>
<evidence type="ECO:0000256" key="5">
    <source>
        <dbReference type="SAM" id="MobiDB-lite"/>
    </source>
</evidence>
<dbReference type="NCBIfam" id="TIGR01970">
    <property type="entry name" value="DEAH_box_HrpB"/>
    <property type="match status" value="1"/>
</dbReference>
<dbReference type="CDD" id="cd17990">
    <property type="entry name" value="DEXHc_HrpB"/>
    <property type="match status" value="1"/>
</dbReference>
<keyword evidence="9" id="KW-1185">Reference proteome</keyword>
<feature type="region of interest" description="Disordered" evidence="5">
    <location>
        <begin position="312"/>
        <end position="335"/>
    </location>
</feature>
<dbReference type="AlphaFoldDB" id="A0A081NLG9"/>
<dbReference type="InterPro" id="IPR010225">
    <property type="entry name" value="HrpB"/>
</dbReference>
<dbReference type="InterPro" id="IPR014001">
    <property type="entry name" value="Helicase_ATP-bd"/>
</dbReference>
<dbReference type="SMART" id="SM00487">
    <property type="entry name" value="DEXDc"/>
    <property type="match status" value="1"/>
</dbReference>
<dbReference type="Pfam" id="PF00271">
    <property type="entry name" value="Helicase_C"/>
    <property type="match status" value="1"/>
</dbReference>
<keyword evidence="1" id="KW-0547">Nucleotide-binding</keyword>
<dbReference type="STRING" id="1137799.GZ78_04740"/>
<dbReference type="InterPro" id="IPR013689">
    <property type="entry name" value="RNA_helicase_ATP-dep_HrpB_C"/>
</dbReference>
<protein>
    <recommendedName>
        <fullName evidence="10">ATP-dependent helicase HrpB</fullName>
    </recommendedName>
</protein>
<gene>
    <name evidence="8" type="ORF">GZ78_04740</name>
</gene>
<proteinExistence type="predicted"/>
<evidence type="ECO:0000256" key="4">
    <source>
        <dbReference type="ARBA" id="ARBA00022840"/>
    </source>
</evidence>
<evidence type="ECO:0000259" key="6">
    <source>
        <dbReference type="PROSITE" id="PS51192"/>
    </source>
</evidence>
<keyword evidence="3" id="KW-0347">Helicase</keyword>
<dbReference type="eggNOG" id="COG1643">
    <property type="taxonomic scope" value="Bacteria"/>
</dbReference>
<dbReference type="Proteomes" id="UP000028073">
    <property type="component" value="Unassembled WGS sequence"/>
</dbReference>
<dbReference type="GO" id="GO:0003676">
    <property type="term" value="F:nucleic acid binding"/>
    <property type="evidence" value="ECO:0007669"/>
    <property type="project" value="InterPro"/>
</dbReference>
<dbReference type="PANTHER" id="PTHR43519:SF1">
    <property type="entry name" value="ATP-DEPENDENT RNA HELICASE HRPB"/>
    <property type="match status" value="1"/>
</dbReference>
<dbReference type="InterPro" id="IPR011545">
    <property type="entry name" value="DEAD/DEAH_box_helicase_dom"/>
</dbReference>
<evidence type="ECO:0000259" key="7">
    <source>
        <dbReference type="PROSITE" id="PS51194"/>
    </source>
</evidence>
<evidence type="ECO:0000313" key="9">
    <source>
        <dbReference type="Proteomes" id="UP000028073"/>
    </source>
</evidence>